<evidence type="ECO:0000313" key="3">
    <source>
        <dbReference type="EnsemblMetazoa" id="AFAF004399-PA"/>
    </source>
</evidence>
<dbReference type="EMBL" id="AXCN02000649">
    <property type="status" value="NOT_ANNOTATED_CDS"/>
    <property type="molecule type" value="Genomic_DNA"/>
</dbReference>
<feature type="region of interest" description="Disordered" evidence="1">
    <location>
        <begin position="71"/>
        <end position="94"/>
    </location>
</feature>
<protein>
    <submittedName>
        <fullName evidence="3">Uncharacterized protein</fullName>
    </submittedName>
</protein>
<evidence type="ECO:0000256" key="2">
    <source>
        <dbReference type="SAM" id="SignalP"/>
    </source>
</evidence>
<reference evidence="4" key="1">
    <citation type="submission" date="2014-01" db="EMBL/GenBank/DDBJ databases">
        <title>The Genome Sequence of Anopheles farauti FAR1 (V2).</title>
        <authorList>
            <consortium name="The Broad Institute Genomics Platform"/>
            <person name="Neafsey D.E."/>
            <person name="Besansky N."/>
            <person name="Howell P."/>
            <person name="Walton C."/>
            <person name="Young S.K."/>
            <person name="Zeng Q."/>
            <person name="Gargeya S."/>
            <person name="Fitzgerald M."/>
            <person name="Haas B."/>
            <person name="Abouelleil A."/>
            <person name="Allen A.W."/>
            <person name="Alvarado L."/>
            <person name="Arachchi H.M."/>
            <person name="Berlin A.M."/>
            <person name="Chapman S.B."/>
            <person name="Gainer-Dewar J."/>
            <person name="Goldberg J."/>
            <person name="Griggs A."/>
            <person name="Gujja S."/>
            <person name="Hansen M."/>
            <person name="Howarth C."/>
            <person name="Imamovic A."/>
            <person name="Ireland A."/>
            <person name="Larimer J."/>
            <person name="McCowan C."/>
            <person name="Murphy C."/>
            <person name="Pearson M."/>
            <person name="Poon T.W."/>
            <person name="Priest M."/>
            <person name="Roberts A."/>
            <person name="Saif S."/>
            <person name="Shea T."/>
            <person name="Sisk P."/>
            <person name="Sykes S."/>
            <person name="Wortman J."/>
            <person name="Nusbaum C."/>
            <person name="Birren B."/>
        </authorList>
    </citation>
    <scope>NUCLEOTIDE SEQUENCE [LARGE SCALE GENOMIC DNA]</scope>
    <source>
        <strain evidence="4">FAR1</strain>
    </source>
</reference>
<keyword evidence="2" id="KW-0732">Signal</keyword>
<evidence type="ECO:0000256" key="1">
    <source>
        <dbReference type="SAM" id="MobiDB-lite"/>
    </source>
</evidence>
<dbReference type="VEuPathDB" id="VectorBase:AFAF004399"/>
<evidence type="ECO:0000313" key="4">
    <source>
        <dbReference type="Proteomes" id="UP000075886"/>
    </source>
</evidence>
<reference evidence="3" key="2">
    <citation type="submission" date="2020-05" db="UniProtKB">
        <authorList>
            <consortium name="EnsemblMetazoa"/>
        </authorList>
    </citation>
    <scope>IDENTIFICATION</scope>
    <source>
        <strain evidence="3">FAR1</strain>
    </source>
</reference>
<accession>A0A182Q757</accession>
<dbReference type="EnsemblMetazoa" id="AFAF004399-RA">
    <property type="protein sequence ID" value="AFAF004399-PA"/>
    <property type="gene ID" value="AFAF004399"/>
</dbReference>
<dbReference type="Proteomes" id="UP000075886">
    <property type="component" value="Unassembled WGS sequence"/>
</dbReference>
<feature type="chain" id="PRO_5008132441" evidence="2">
    <location>
        <begin position="27"/>
        <end position="122"/>
    </location>
</feature>
<feature type="signal peptide" evidence="2">
    <location>
        <begin position="1"/>
        <end position="26"/>
    </location>
</feature>
<keyword evidence="4" id="KW-1185">Reference proteome</keyword>
<proteinExistence type="predicted"/>
<dbReference type="AlphaFoldDB" id="A0A182Q757"/>
<organism evidence="3 4">
    <name type="scientific">Anopheles farauti</name>
    <dbReference type="NCBI Taxonomy" id="69004"/>
    <lineage>
        <taxon>Eukaryota</taxon>
        <taxon>Metazoa</taxon>
        <taxon>Ecdysozoa</taxon>
        <taxon>Arthropoda</taxon>
        <taxon>Hexapoda</taxon>
        <taxon>Insecta</taxon>
        <taxon>Pterygota</taxon>
        <taxon>Neoptera</taxon>
        <taxon>Endopterygota</taxon>
        <taxon>Diptera</taxon>
        <taxon>Nematocera</taxon>
        <taxon>Culicoidea</taxon>
        <taxon>Culicidae</taxon>
        <taxon>Anophelinae</taxon>
        <taxon>Anopheles</taxon>
    </lineage>
</organism>
<sequence>MDNVRSLPFRWLVLASWALLCYPSLSQHPMVSAVELGGGGGGGVGAGGKQMAAKHTATDHVREILGRAFGRDDHSYSGSHISSSSDERSGNGGLWGKYRDTCRYVSRSGKFCKCHCHDRHDH</sequence>
<name>A0A182Q757_9DIPT</name>